<evidence type="ECO:0000313" key="2">
    <source>
        <dbReference type="Proteomes" id="UP000472271"/>
    </source>
</evidence>
<sequence>ALECLDPFPCLGCGSSRASWRGAPQLRCTGRFFWLDVAVWSWMCGKEGQQKRSLLSPMDSP</sequence>
<keyword evidence="2" id="KW-1185">Reference proteome</keyword>
<dbReference type="Proteomes" id="UP000472271">
    <property type="component" value="Chromosome 15"/>
</dbReference>
<accession>A0A673CVG8</accession>
<dbReference type="AlphaFoldDB" id="A0A673CVG8"/>
<protein>
    <submittedName>
        <fullName evidence="1">Uncharacterized protein</fullName>
    </submittedName>
</protein>
<dbReference type="InParanoid" id="A0A673CVG8"/>
<reference evidence="1" key="1">
    <citation type="submission" date="2019-06" db="EMBL/GenBank/DDBJ databases">
        <authorList>
            <consortium name="Wellcome Sanger Institute Data Sharing"/>
        </authorList>
    </citation>
    <scope>NUCLEOTIDE SEQUENCE [LARGE SCALE GENOMIC DNA]</scope>
</reference>
<reference evidence="1" key="2">
    <citation type="submission" date="2025-08" db="UniProtKB">
        <authorList>
            <consortium name="Ensembl"/>
        </authorList>
    </citation>
    <scope>IDENTIFICATION</scope>
</reference>
<reference evidence="1" key="3">
    <citation type="submission" date="2025-09" db="UniProtKB">
        <authorList>
            <consortium name="Ensembl"/>
        </authorList>
    </citation>
    <scope>IDENTIFICATION</scope>
</reference>
<organism evidence="1 2">
    <name type="scientific">Sphaeramia orbicularis</name>
    <name type="common">orbiculate cardinalfish</name>
    <dbReference type="NCBI Taxonomy" id="375764"/>
    <lineage>
        <taxon>Eukaryota</taxon>
        <taxon>Metazoa</taxon>
        <taxon>Chordata</taxon>
        <taxon>Craniata</taxon>
        <taxon>Vertebrata</taxon>
        <taxon>Euteleostomi</taxon>
        <taxon>Actinopterygii</taxon>
        <taxon>Neopterygii</taxon>
        <taxon>Teleostei</taxon>
        <taxon>Neoteleostei</taxon>
        <taxon>Acanthomorphata</taxon>
        <taxon>Gobiaria</taxon>
        <taxon>Kurtiformes</taxon>
        <taxon>Apogonoidei</taxon>
        <taxon>Apogonidae</taxon>
        <taxon>Apogoninae</taxon>
        <taxon>Sphaeramia</taxon>
    </lineage>
</organism>
<name>A0A673CVG8_9TELE</name>
<evidence type="ECO:0000313" key="1">
    <source>
        <dbReference type="Ensembl" id="ENSSORP00005056627.1"/>
    </source>
</evidence>
<dbReference type="Ensembl" id="ENSSORT00005057926.1">
    <property type="protein sequence ID" value="ENSSORP00005056627.1"/>
    <property type="gene ID" value="ENSSORG00005025180.1"/>
</dbReference>
<proteinExistence type="predicted"/>